<sequence length="189" mass="20973">SFGYAFGQGIWRGLSKKVSSSIRCNVVALASFNGESRLFACTGFVIKWNRSTIILTSASLVRSSGYENKIEENLRIEVYANERCTQGTLQHYSLHYNVAPVGVKDDYALLPAKIQLDHHMFYKVAAVGRCFESGKLMAANGVLIGIGGPLVTFDGKVISMNFYDKKIGTPFLVWDDIHNILAHFKDTVK</sequence>
<dbReference type="InterPro" id="IPR009003">
    <property type="entry name" value="Peptidase_S1_PA"/>
</dbReference>
<feature type="non-terminal residue" evidence="1">
    <location>
        <position position="1"/>
    </location>
</feature>
<dbReference type="PANTHER" id="PTHR18868">
    <property type="entry name" value="OS07G0665300 PROTEIN-RELATED"/>
    <property type="match status" value="1"/>
</dbReference>
<dbReference type="SUPFAM" id="SSF50494">
    <property type="entry name" value="Trypsin-like serine proteases"/>
    <property type="match status" value="1"/>
</dbReference>
<reference evidence="1 2" key="1">
    <citation type="journal article" date="2019" name="Sci. Rep.">
        <title>A high-quality genome of Eragrostis curvula grass provides insights into Poaceae evolution and supports new strategies to enhance forage quality.</title>
        <authorList>
            <person name="Carballo J."/>
            <person name="Santos B.A.C.M."/>
            <person name="Zappacosta D."/>
            <person name="Garbus I."/>
            <person name="Selva J.P."/>
            <person name="Gallo C.A."/>
            <person name="Diaz A."/>
            <person name="Albertini E."/>
            <person name="Caccamo M."/>
            <person name="Echenique V."/>
        </authorList>
    </citation>
    <scope>NUCLEOTIDE SEQUENCE [LARGE SCALE GENOMIC DNA]</scope>
    <source>
        <strain evidence="2">cv. Victoria</strain>
        <tissue evidence="1">Leaf</tissue>
    </source>
</reference>
<organism evidence="1 2">
    <name type="scientific">Eragrostis curvula</name>
    <name type="common">weeping love grass</name>
    <dbReference type="NCBI Taxonomy" id="38414"/>
    <lineage>
        <taxon>Eukaryota</taxon>
        <taxon>Viridiplantae</taxon>
        <taxon>Streptophyta</taxon>
        <taxon>Embryophyta</taxon>
        <taxon>Tracheophyta</taxon>
        <taxon>Spermatophyta</taxon>
        <taxon>Magnoliopsida</taxon>
        <taxon>Liliopsida</taxon>
        <taxon>Poales</taxon>
        <taxon>Poaceae</taxon>
        <taxon>PACMAD clade</taxon>
        <taxon>Chloridoideae</taxon>
        <taxon>Eragrostideae</taxon>
        <taxon>Eragrostidinae</taxon>
        <taxon>Eragrostis</taxon>
    </lineage>
</organism>
<dbReference type="EMBL" id="RWGY01000026">
    <property type="protein sequence ID" value="TVU23120.1"/>
    <property type="molecule type" value="Genomic_DNA"/>
</dbReference>
<dbReference type="Gramene" id="TVU23120">
    <property type="protein sequence ID" value="TVU23120"/>
    <property type="gene ID" value="EJB05_32859"/>
</dbReference>
<dbReference type="OrthoDB" id="681969at2759"/>
<dbReference type="AlphaFoldDB" id="A0A5J9UIW0"/>
<gene>
    <name evidence="1" type="ORF">EJB05_32859</name>
</gene>
<protein>
    <recommendedName>
        <fullName evidence="3">Peptidase S1 domain-containing protein</fullName>
    </recommendedName>
</protein>
<feature type="non-terminal residue" evidence="1">
    <location>
        <position position="189"/>
    </location>
</feature>
<proteinExistence type="predicted"/>
<accession>A0A5J9UIW0</accession>
<evidence type="ECO:0000313" key="2">
    <source>
        <dbReference type="Proteomes" id="UP000324897"/>
    </source>
</evidence>
<evidence type="ECO:0000313" key="1">
    <source>
        <dbReference type="EMBL" id="TVU23120.1"/>
    </source>
</evidence>
<comment type="caution">
    <text evidence="1">The sequence shown here is derived from an EMBL/GenBank/DDBJ whole genome shotgun (WGS) entry which is preliminary data.</text>
</comment>
<name>A0A5J9UIW0_9POAL</name>
<keyword evidence="2" id="KW-1185">Reference proteome</keyword>
<evidence type="ECO:0008006" key="3">
    <source>
        <dbReference type="Google" id="ProtNLM"/>
    </source>
</evidence>
<dbReference type="Proteomes" id="UP000324897">
    <property type="component" value="Unassembled WGS sequence"/>
</dbReference>